<protein>
    <submittedName>
        <fullName evidence="3">Uncharacterized protein</fullName>
    </submittedName>
</protein>
<feature type="transmembrane region" description="Helical" evidence="2">
    <location>
        <begin position="58"/>
        <end position="76"/>
    </location>
</feature>
<feature type="compositionally biased region" description="Basic and acidic residues" evidence="1">
    <location>
        <begin position="228"/>
        <end position="244"/>
    </location>
</feature>
<keyword evidence="2" id="KW-0472">Membrane</keyword>
<proteinExistence type="predicted"/>
<name>A0A5C3MWK5_9AGAM</name>
<evidence type="ECO:0000313" key="3">
    <source>
        <dbReference type="EMBL" id="TFK48138.1"/>
    </source>
</evidence>
<feature type="transmembrane region" description="Helical" evidence="2">
    <location>
        <begin position="96"/>
        <end position="117"/>
    </location>
</feature>
<evidence type="ECO:0000313" key="4">
    <source>
        <dbReference type="Proteomes" id="UP000305948"/>
    </source>
</evidence>
<keyword evidence="4" id="KW-1185">Reference proteome</keyword>
<feature type="region of interest" description="Disordered" evidence="1">
    <location>
        <begin position="214"/>
        <end position="244"/>
    </location>
</feature>
<organism evidence="3 4">
    <name type="scientific">Heliocybe sulcata</name>
    <dbReference type="NCBI Taxonomy" id="5364"/>
    <lineage>
        <taxon>Eukaryota</taxon>
        <taxon>Fungi</taxon>
        <taxon>Dikarya</taxon>
        <taxon>Basidiomycota</taxon>
        <taxon>Agaricomycotina</taxon>
        <taxon>Agaricomycetes</taxon>
        <taxon>Gloeophyllales</taxon>
        <taxon>Gloeophyllaceae</taxon>
        <taxon>Heliocybe</taxon>
    </lineage>
</organism>
<keyword evidence="2" id="KW-0812">Transmembrane</keyword>
<feature type="transmembrane region" description="Helical" evidence="2">
    <location>
        <begin position="129"/>
        <end position="151"/>
    </location>
</feature>
<evidence type="ECO:0000256" key="1">
    <source>
        <dbReference type="SAM" id="MobiDB-lite"/>
    </source>
</evidence>
<gene>
    <name evidence="3" type="ORF">OE88DRAFT_1737846</name>
</gene>
<dbReference type="Proteomes" id="UP000305948">
    <property type="component" value="Unassembled WGS sequence"/>
</dbReference>
<accession>A0A5C3MWK5</accession>
<dbReference type="EMBL" id="ML213520">
    <property type="protein sequence ID" value="TFK48138.1"/>
    <property type="molecule type" value="Genomic_DNA"/>
</dbReference>
<evidence type="ECO:0000256" key="2">
    <source>
        <dbReference type="SAM" id="Phobius"/>
    </source>
</evidence>
<keyword evidence="2" id="KW-1133">Transmembrane helix</keyword>
<sequence length="244" mass="26874">MASTAAVFTLRAYAVYSKSRLVLACLGTLGAVCVALDITHVPGLRCAGSSSIPIANELLSILMVVFEFSSAILTTVRSVQALKGNGLTWKEQKTSFFYLILEQGMVFYTFGEHPAYLHEVILNFRTTGFLQRLLNALILPVSGLLTARFILHLKQWERNSDAAVSGSKSSPGNHELSEFEAVQRTMTSLVDDFGEDPVARERNRDALAFELRAHEASTSHTGDEDEVHGEKILSVREGKQREVV</sequence>
<dbReference type="OrthoDB" id="3267855at2759"/>
<reference evidence="3 4" key="1">
    <citation type="journal article" date="2019" name="Nat. Ecol. Evol.">
        <title>Megaphylogeny resolves global patterns of mushroom evolution.</title>
        <authorList>
            <person name="Varga T."/>
            <person name="Krizsan K."/>
            <person name="Foldi C."/>
            <person name="Dima B."/>
            <person name="Sanchez-Garcia M."/>
            <person name="Sanchez-Ramirez S."/>
            <person name="Szollosi G.J."/>
            <person name="Szarkandi J.G."/>
            <person name="Papp V."/>
            <person name="Albert L."/>
            <person name="Andreopoulos W."/>
            <person name="Angelini C."/>
            <person name="Antonin V."/>
            <person name="Barry K.W."/>
            <person name="Bougher N.L."/>
            <person name="Buchanan P."/>
            <person name="Buyck B."/>
            <person name="Bense V."/>
            <person name="Catcheside P."/>
            <person name="Chovatia M."/>
            <person name="Cooper J."/>
            <person name="Damon W."/>
            <person name="Desjardin D."/>
            <person name="Finy P."/>
            <person name="Geml J."/>
            <person name="Haridas S."/>
            <person name="Hughes K."/>
            <person name="Justo A."/>
            <person name="Karasinski D."/>
            <person name="Kautmanova I."/>
            <person name="Kiss B."/>
            <person name="Kocsube S."/>
            <person name="Kotiranta H."/>
            <person name="LaButti K.M."/>
            <person name="Lechner B.E."/>
            <person name="Liimatainen K."/>
            <person name="Lipzen A."/>
            <person name="Lukacs Z."/>
            <person name="Mihaltcheva S."/>
            <person name="Morgado L.N."/>
            <person name="Niskanen T."/>
            <person name="Noordeloos M.E."/>
            <person name="Ohm R.A."/>
            <person name="Ortiz-Santana B."/>
            <person name="Ovrebo C."/>
            <person name="Racz N."/>
            <person name="Riley R."/>
            <person name="Savchenko A."/>
            <person name="Shiryaev A."/>
            <person name="Soop K."/>
            <person name="Spirin V."/>
            <person name="Szebenyi C."/>
            <person name="Tomsovsky M."/>
            <person name="Tulloss R.E."/>
            <person name="Uehling J."/>
            <person name="Grigoriev I.V."/>
            <person name="Vagvolgyi C."/>
            <person name="Papp T."/>
            <person name="Martin F.M."/>
            <person name="Miettinen O."/>
            <person name="Hibbett D.S."/>
            <person name="Nagy L.G."/>
        </authorList>
    </citation>
    <scope>NUCLEOTIDE SEQUENCE [LARGE SCALE GENOMIC DNA]</scope>
    <source>
        <strain evidence="3 4">OMC1185</strain>
    </source>
</reference>
<feature type="transmembrane region" description="Helical" evidence="2">
    <location>
        <begin position="21"/>
        <end position="38"/>
    </location>
</feature>
<dbReference type="AlphaFoldDB" id="A0A5C3MWK5"/>